<keyword evidence="7" id="KW-1133">Transmembrane helix</keyword>
<keyword evidence="7" id="KW-0812">Transmembrane</keyword>
<dbReference type="RefSeq" id="WP_117457814.1">
    <property type="nucleotide sequence ID" value="NZ_JACRTP010000009.1"/>
</dbReference>
<dbReference type="InterPro" id="IPR051684">
    <property type="entry name" value="Electron_Trans/Redox"/>
</dbReference>
<dbReference type="Pfam" id="PF13237">
    <property type="entry name" value="Fer4_10"/>
    <property type="match status" value="1"/>
</dbReference>
<dbReference type="Pfam" id="PF12801">
    <property type="entry name" value="Fer4_5"/>
    <property type="match status" value="2"/>
</dbReference>
<protein>
    <submittedName>
        <fullName evidence="9">4Fe-4S binding protein</fullName>
    </submittedName>
</protein>
<feature type="transmembrane region" description="Helical" evidence="7">
    <location>
        <begin position="271"/>
        <end position="289"/>
    </location>
</feature>
<keyword evidence="5" id="KW-0408">Iron</keyword>
<dbReference type="SUPFAM" id="SSF54862">
    <property type="entry name" value="4Fe-4S ferredoxins"/>
    <property type="match status" value="1"/>
</dbReference>
<keyword evidence="4" id="KW-0249">Electron transport</keyword>
<name>A0ABR7PEM2_9FIRM</name>
<proteinExistence type="predicted"/>
<dbReference type="EMBL" id="JACRTP010000009">
    <property type="protein sequence ID" value="MBC8629861.1"/>
    <property type="molecule type" value="Genomic_DNA"/>
</dbReference>
<dbReference type="PANTHER" id="PTHR30176:SF3">
    <property type="entry name" value="FERREDOXIN-TYPE PROTEIN NAPH"/>
    <property type="match status" value="1"/>
</dbReference>
<organism evidence="9 10">
    <name type="scientific">Blautia stercoris</name>
    <dbReference type="NCBI Taxonomy" id="871664"/>
    <lineage>
        <taxon>Bacteria</taxon>
        <taxon>Bacillati</taxon>
        <taxon>Bacillota</taxon>
        <taxon>Clostridia</taxon>
        <taxon>Lachnospirales</taxon>
        <taxon>Lachnospiraceae</taxon>
        <taxon>Blautia</taxon>
    </lineage>
</organism>
<dbReference type="InterPro" id="IPR017896">
    <property type="entry name" value="4Fe4S_Fe-S-bd"/>
</dbReference>
<evidence type="ECO:0000256" key="3">
    <source>
        <dbReference type="ARBA" id="ARBA00022723"/>
    </source>
</evidence>
<evidence type="ECO:0000256" key="2">
    <source>
        <dbReference type="ARBA" id="ARBA00022485"/>
    </source>
</evidence>
<sequence>MKKIDVKNLSKKQKKQLNTWLRAVIQLLYFLFLPSAFTAAFGGVKYMFTQIGVEAKIELTSFVAVLLVLCAYTIVFGRFFCGFACAFGSLGDALHAMYLKICKKLKKKPVSLKKEWEQWLILLKYVLLAGIVLACFFGVYGNARGTSPWDVFSMIHAGNFRLSAYKIGIAVLILLMIGMAFIERFFCRFFCPMGAIFSLLPILPFFSLERKRESCIKGCSKCTRSCPAKIELREAKTSIVQGECFQCQKCIDGCPKGNVTCGVGILKGNEIGFTVFKAVLLLCLFMWLGI</sequence>
<evidence type="ECO:0000256" key="7">
    <source>
        <dbReference type="SAM" id="Phobius"/>
    </source>
</evidence>
<dbReference type="PANTHER" id="PTHR30176">
    <property type="entry name" value="FERREDOXIN-TYPE PROTEIN NAPH"/>
    <property type="match status" value="1"/>
</dbReference>
<keyword evidence="3" id="KW-0479">Metal-binding</keyword>
<feature type="transmembrane region" description="Helical" evidence="7">
    <location>
        <begin position="20"/>
        <end position="42"/>
    </location>
</feature>
<evidence type="ECO:0000313" key="9">
    <source>
        <dbReference type="EMBL" id="MBC8629861.1"/>
    </source>
</evidence>
<evidence type="ECO:0000256" key="6">
    <source>
        <dbReference type="ARBA" id="ARBA00023014"/>
    </source>
</evidence>
<evidence type="ECO:0000256" key="4">
    <source>
        <dbReference type="ARBA" id="ARBA00022982"/>
    </source>
</evidence>
<keyword evidence="1" id="KW-0813">Transport</keyword>
<accession>A0ABR7PEM2</accession>
<evidence type="ECO:0000313" key="10">
    <source>
        <dbReference type="Proteomes" id="UP000661649"/>
    </source>
</evidence>
<comment type="caution">
    <text evidence="9">The sequence shown here is derived from an EMBL/GenBank/DDBJ whole genome shotgun (WGS) entry which is preliminary data.</text>
</comment>
<feature type="transmembrane region" description="Helical" evidence="7">
    <location>
        <begin position="189"/>
        <end position="208"/>
    </location>
</feature>
<keyword evidence="6" id="KW-0411">Iron-sulfur</keyword>
<evidence type="ECO:0000256" key="1">
    <source>
        <dbReference type="ARBA" id="ARBA00022448"/>
    </source>
</evidence>
<dbReference type="Proteomes" id="UP000661649">
    <property type="component" value="Unassembled WGS sequence"/>
</dbReference>
<feature type="transmembrane region" description="Helical" evidence="7">
    <location>
        <begin position="163"/>
        <end position="182"/>
    </location>
</feature>
<reference evidence="9 10" key="1">
    <citation type="submission" date="2020-08" db="EMBL/GenBank/DDBJ databases">
        <title>Genome public.</title>
        <authorList>
            <person name="Liu C."/>
            <person name="Sun Q."/>
        </authorList>
    </citation>
    <scope>NUCLEOTIDE SEQUENCE [LARGE SCALE GENOMIC DNA]</scope>
    <source>
        <strain evidence="9 10">3_YM_SP_D4_24.mj</strain>
    </source>
</reference>
<dbReference type="PROSITE" id="PS51379">
    <property type="entry name" value="4FE4S_FER_2"/>
    <property type="match status" value="1"/>
</dbReference>
<evidence type="ECO:0000256" key="5">
    <source>
        <dbReference type="ARBA" id="ARBA00023004"/>
    </source>
</evidence>
<evidence type="ECO:0000259" key="8">
    <source>
        <dbReference type="PROSITE" id="PS51379"/>
    </source>
</evidence>
<feature type="domain" description="4Fe-4S ferredoxin-type" evidence="8">
    <location>
        <begin position="206"/>
        <end position="235"/>
    </location>
</feature>
<keyword evidence="7" id="KW-0472">Membrane</keyword>
<feature type="transmembrane region" description="Helical" evidence="7">
    <location>
        <begin position="122"/>
        <end position="143"/>
    </location>
</feature>
<keyword evidence="10" id="KW-1185">Reference proteome</keyword>
<gene>
    <name evidence="9" type="ORF">H8712_14840</name>
</gene>
<keyword evidence="2" id="KW-0004">4Fe-4S</keyword>
<feature type="transmembrane region" description="Helical" evidence="7">
    <location>
        <begin position="62"/>
        <end position="90"/>
    </location>
</feature>